<dbReference type="EMBL" id="JBHTGP010000003">
    <property type="protein sequence ID" value="MFD0683703.1"/>
    <property type="molecule type" value="Genomic_DNA"/>
</dbReference>
<name>A0ABW2XB70_9ACTN</name>
<keyword evidence="4" id="KW-1185">Reference proteome</keyword>
<evidence type="ECO:0000256" key="2">
    <source>
        <dbReference type="SAM" id="SignalP"/>
    </source>
</evidence>
<feature type="region of interest" description="Disordered" evidence="1">
    <location>
        <begin position="30"/>
        <end position="51"/>
    </location>
</feature>
<dbReference type="Proteomes" id="UP001597063">
    <property type="component" value="Unassembled WGS sequence"/>
</dbReference>
<feature type="compositionally biased region" description="Low complexity" evidence="1">
    <location>
        <begin position="30"/>
        <end position="43"/>
    </location>
</feature>
<comment type="caution">
    <text evidence="3">The sequence shown here is derived from an EMBL/GenBank/DDBJ whole genome shotgun (WGS) entry which is preliminary data.</text>
</comment>
<dbReference type="RefSeq" id="WP_131754794.1">
    <property type="nucleotide sequence ID" value="NZ_CAACUY010000001.1"/>
</dbReference>
<evidence type="ECO:0000313" key="4">
    <source>
        <dbReference type="Proteomes" id="UP001597063"/>
    </source>
</evidence>
<feature type="signal peptide" evidence="2">
    <location>
        <begin position="1"/>
        <end position="30"/>
    </location>
</feature>
<gene>
    <name evidence="3" type="ORF">ACFQZM_04265</name>
</gene>
<keyword evidence="2" id="KW-0732">Signal</keyword>
<reference evidence="4" key="1">
    <citation type="journal article" date="2019" name="Int. J. Syst. Evol. Microbiol.">
        <title>The Global Catalogue of Microorganisms (GCM) 10K type strain sequencing project: providing services to taxonomists for standard genome sequencing and annotation.</title>
        <authorList>
            <consortium name="The Broad Institute Genomics Platform"/>
            <consortium name="The Broad Institute Genome Sequencing Center for Infectious Disease"/>
            <person name="Wu L."/>
            <person name="Ma J."/>
        </authorList>
    </citation>
    <scope>NUCLEOTIDE SEQUENCE [LARGE SCALE GENOMIC DNA]</scope>
    <source>
        <strain evidence="4">JCM 9371</strain>
    </source>
</reference>
<protein>
    <submittedName>
        <fullName evidence="3">DUF5666 domain-containing protein</fullName>
    </submittedName>
</protein>
<feature type="chain" id="PRO_5047108282" evidence="2">
    <location>
        <begin position="31"/>
        <end position="152"/>
    </location>
</feature>
<evidence type="ECO:0000313" key="3">
    <source>
        <dbReference type="EMBL" id="MFD0683703.1"/>
    </source>
</evidence>
<sequence length="152" mass="16021">MRTNKKTLAAGFGAAGLLGLGLYVAVPAAAANPSPSPSTSAKAQPRKDHPRAARAIRGLRGVHGEATVKRKDGYHLATWQRGQVTGRSGAALTVRSTDGATWTWTTDAKTRVRENGAKSTLSALANGDQVLVFGERSGTTRTAAFIREPKKR</sequence>
<organism evidence="3 4">
    <name type="scientific">Actinomadura fibrosa</name>
    <dbReference type="NCBI Taxonomy" id="111802"/>
    <lineage>
        <taxon>Bacteria</taxon>
        <taxon>Bacillati</taxon>
        <taxon>Actinomycetota</taxon>
        <taxon>Actinomycetes</taxon>
        <taxon>Streptosporangiales</taxon>
        <taxon>Thermomonosporaceae</taxon>
        <taxon>Actinomadura</taxon>
    </lineage>
</organism>
<proteinExistence type="predicted"/>
<accession>A0ABW2XB70</accession>
<evidence type="ECO:0000256" key="1">
    <source>
        <dbReference type="SAM" id="MobiDB-lite"/>
    </source>
</evidence>